<reference evidence="1 2" key="1">
    <citation type="submission" date="2019-07" db="EMBL/GenBank/DDBJ databases">
        <title>Analysis of the biochemical properties, biological activity and biotechnological potential of siderophores and biosurfactants produced by Antarctic psychrotolerant bacteria.</title>
        <authorList>
            <person name="Styczynski M."/>
            <person name="Krucon T."/>
            <person name="Decewicz P."/>
            <person name="Dziewit L."/>
        </authorList>
    </citation>
    <scope>NUCLEOTIDE SEQUENCE [LARGE SCALE GENOMIC DNA]</scope>
    <source>
        <strain evidence="1 2">ANT_H27</strain>
    </source>
</reference>
<accession>A0A5B0E604</accession>
<evidence type="ECO:0000313" key="1">
    <source>
        <dbReference type="EMBL" id="KAA0973341.1"/>
    </source>
</evidence>
<dbReference type="AlphaFoldDB" id="A0A5B0E604"/>
<proteinExistence type="predicted"/>
<sequence length="100" mass="11039">MSTNDHISHVAVHKNPYVCPSWIVSYGNIHIGSAHSIHVAHTAAEIAAHYSRIINPPNCHATYLINNVQQDMTTRGYREYWTPATPCAQKHLAPAITLAA</sequence>
<gene>
    <name evidence="1" type="ORF">FQ154_18745</name>
</gene>
<dbReference type="RefSeq" id="WP_149620903.1">
    <property type="nucleotide sequence ID" value="NZ_VOBL01000029.1"/>
</dbReference>
<dbReference type="Proteomes" id="UP000323856">
    <property type="component" value="Unassembled WGS sequence"/>
</dbReference>
<organism evidence="1 2">
    <name type="scientific">Paeniglutamicibacter gangotriensis</name>
    <dbReference type="NCBI Taxonomy" id="254787"/>
    <lineage>
        <taxon>Bacteria</taxon>
        <taxon>Bacillati</taxon>
        <taxon>Actinomycetota</taxon>
        <taxon>Actinomycetes</taxon>
        <taxon>Micrococcales</taxon>
        <taxon>Micrococcaceae</taxon>
        <taxon>Paeniglutamicibacter</taxon>
    </lineage>
</organism>
<evidence type="ECO:0000313" key="2">
    <source>
        <dbReference type="Proteomes" id="UP000323856"/>
    </source>
</evidence>
<name>A0A5B0E604_9MICC</name>
<comment type="caution">
    <text evidence="1">The sequence shown here is derived from an EMBL/GenBank/DDBJ whole genome shotgun (WGS) entry which is preliminary data.</text>
</comment>
<protein>
    <submittedName>
        <fullName evidence="1">Uncharacterized protein</fullName>
    </submittedName>
</protein>
<dbReference type="EMBL" id="VOBL01000029">
    <property type="protein sequence ID" value="KAA0973341.1"/>
    <property type="molecule type" value="Genomic_DNA"/>
</dbReference>